<protein>
    <submittedName>
        <fullName evidence="2">Uncharacterized protein</fullName>
    </submittedName>
</protein>
<organism evidence="2 3">
    <name type="scientific">Undibacterium nitidum</name>
    <dbReference type="NCBI Taxonomy" id="2762298"/>
    <lineage>
        <taxon>Bacteria</taxon>
        <taxon>Pseudomonadati</taxon>
        <taxon>Pseudomonadota</taxon>
        <taxon>Betaproteobacteria</taxon>
        <taxon>Burkholderiales</taxon>
        <taxon>Oxalobacteraceae</taxon>
        <taxon>Undibacterium</taxon>
    </lineage>
</organism>
<proteinExistence type="predicted"/>
<name>A0A923HMS1_9BURK</name>
<dbReference type="EMBL" id="JACOFZ010000003">
    <property type="protein sequence ID" value="MBC3881922.1"/>
    <property type="molecule type" value="Genomic_DNA"/>
</dbReference>
<reference evidence="2" key="1">
    <citation type="submission" date="2020-08" db="EMBL/GenBank/DDBJ databases">
        <title>Novel species isolated from subtropical streams in China.</title>
        <authorList>
            <person name="Lu H."/>
        </authorList>
    </citation>
    <scope>NUCLEOTIDE SEQUENCE</scope>
    <source>
        <strain evidence="2">LX22W</strain>
    </source>
</reference>
<dbReference type="Proteomes" id="UP000627446">
    <property type="component" value="Unassembled WGS sequence"/>
</dbReference>
<evidence type="ECO:0000313" key="2">
    <source>
        <dbReference type="EMBL" id="MBC3881922.1"/>
    </source>
</evidence>
<dbReference type="RefSeq" id="WP_186916421.1">
    <property type="nucleotide sequence ID" value="NZ_JACOFZ010000003.1"/>
</dbReference>
<dbReference type="AlphaFoldDB" id="A0A923HMS1"/>
<gene>
    <name evidence="2" type="ORF">H8K36_11085</name>
</gene>
<feature type="signal peptide" evidence="1">
    <location>
        <begin position="1"/>
        <end position="20"/>
    </location>
</feature>
<accession>A0A923HMS1</accession>
<keyword evidence="1" id="KW-0732">Signal</keyword>
<feature type="chain" id="PRO_5037565363" evidence="1">
    <location>
        <begin position="21"/>
        <end position="165"/>
    </location>
</feature>
<evidence type="ECO:0000313" key="3">
    <source>
        <dbReference type="Proteomes" id="UP000627446"/>
    </source>
</evidence>
<sequence>MIKFFVLLALMFSLPITAHAASEDCLYDQANQLEKLQTIAATKPDARVNAEEREVSWVGRDRTRWLLVYGGCSHLGFAITASKKQKFASKKSVVFQMANRIASEFWEHIDAADLRKATARGQFERRVDGTTSSFSIVHKSYDVFEVEQKYEEGTESITVRWVRSF</sequence>
<evidence type="ECO:0000256" key="1">
    <source>
        <dbReference type="SAM" id="SignalP"/>
    </source>
</evidence>
<comment type="caution">
    <text evidence="2">The sequence shown here is derived from an EMBL/GenBank/DDBJ whole genome shotgun (WGS) entry which is preliminary data.</text>
</comment>
<keyword evidence="3" id="KW-1185">Reference proteome</keyword>